<dbReference type="Gene3D" id="2.60.40.3340">
    <property type="entry name" value="Domain of unknown function DUF4426"/>
    <property type="match status" value="1"/>
</dbReference>
<dbReference type="Proteomes" id="UP000243924">
    <property type="component" value="Chromosome I"/>
</dbReference>
<keyword evidence="4" id="KW-1185">Reference proteome</keyword>
<dbReference type="EMBL" id="LT629787">
    <property type="protein sequence ID" value="SDU29064.1"/>
    <property type="molecule type" value="Genomic_DNA"/>
</dbReference>
<evidence type="ECO:0000313" key="4">
    <source>
        <dbReference type="Proteomes" id="UP000243924"/>
    </source>
</evidence>
<sequence>MKRFALLLCSLLFAGGLFAQAQSPQRFGDLIVYHNTFNSSYLQPDIAAQAGLTRGPTHGVLNLLVQKKTDDGPVPVDARVDGTVTNLLQQSTPLRFIRIQEGEAVYFLANYTAAQRGLLRFELTIQESEGAPVHTVRFQQEFHPDD</sequence>
<evidence type="ECO:0000259" key="2">
    <source>
        <dbReference type="Pfam" id="PF14467"/>
    </source>
</evidence>
<dbReference type="Pfam" id="PF14467">
    <property type="entry name" value="DUF4426"/>
    <property type="match status" value="1"/>
</dbReference>
<evidence type="ECO:0000256" key="1">
    <source>
        <dbReference type="SAM" id="SignalP"/>
    </source>
</evidence>
<dbReference type="RefSeq" id="WP_092388183.1">
    <property type="nucleotide sequence ID" value="NZ_LT629787.1"/>
</dbReference>
<keyword evidence="1" id="KW-0732">Signal</keyword>
<feature type="chain" id="PRO_5009275577" description="DUF4426 domain-containing protein" evidence="1">
    <location>
        <begin position="22"/>
        <end position="146"/>
    </location>
</feature>
<gene>
    <name evidence="3" type="ORF">SAMN05216210_2910</name>
</gene>
<name>A0A1H2HB63_9GAMM</name>
<dbReference type="OrthoDB" id="8563353at2"/>
<proteinExistence type="predicted"/>
<accession>A0A1H2HB63</accession>
<protein>
    <recommendedName>
        <fullName evidence="2">DUF4426 domain-containing protein</fullName>
    </recommendedName>
</protein>
<dbReference type="AlphaFoldDB" id="A0A1H2HB63"/>
<organism evidence="3 4">
    <name type="scientific">Halopseudomonas salegens</name>
    <dbReference type="NCBI Taxonomy" id="1434072"/>
    <lineage>
        <taxon>Bacteria</taxon>
        <taxon>Pseudomonadati</taxon>
        <taxon>Pseudomonadota</taxon>
        <taxon>Gammaproteobacteria</taxon>
        <taxon>Pseudomonadales</taxon>
        <taxon>Pseudomonadaceae</taxon>
        <taxon>Halopseudomonas</taxon>
    </lineage>
</organism>
<reference evidence="4" key="1">
    <citation type="submission" date="2016-10" db="EMBL/GenBank/DDBJ databases">
        <authorList>
            <person name="Varghese N."/>
            <person name="Submissions S."/>
        </authorList>
    </citation>
    <scope>NUCLEOTIDE SEQUENCE [LARGE SCALE GENOMIC DNA]</scope>
    <source>
        <strain evidence="4">CECT 8338</strain>
    </source>
</reference>
<feature type="domain" description="DUF4426" evidence="2">
    <location>
        <begin position="25"/>
        <end position="145"/>
    </location>
</feature>
<dbReference type="InterPro" id="IPR025218">
    <property type="entry name" value="DUF4426"/>
</dbReference>
<evidence type="ECO:0000313" key="3">
    <source>
        <dbReference type="EMBL" id="SDU29064.1"/>
    </source>
</evidence>
<feature type="signal peptide" evidence="1">
    <location>
        <begin position="1"/>
        <end position="21"/>
    </location>
</feature>
<dbReference type="STRING" id="1434072.SAMN05216210_2910"/>